<keyword evidence="2" id="KW-1185">Reference proteome</keyword>
<gene>
    <name evidence="1" type="ORF">ARMGADRAFT_1170494</name>
</gene>
<accession>A0A2H3CK97</accession>
<sequence>MTPIFLQQIHAFLESSARRCSPTSLKAPVIALDDFDGIITTGTRSYEALDKASGTGKNDSAFHRLLPRSVMPDVGIRGQSSGTAEQLADFILAILPHSTRLLYLTGDKNGPGQGCPVFSQRLKDIVLEMLNAPWWISQLGLRSLVTTVLATPKMGSSAAFYADFPAGVVSTENVLVRGDTGGSLGQLVSRADRPFLPHICEKEGRIAGKSHFTPRHASNRIALRLLPIAAGKGFASPAVAHFQPIADDTSTEPRTTLY</sequence>
<dbReference type="STRING" id="47427.A0A2H3CK97"/>
<name>A0A2H3CK97_ARMGA</name>
<evidence type="ECO:0000313" key="1">
    <source>
        <dbReference type="EMBL" id="PBK83509.1"/>
    </source>
</evidence>
<dbReference type="OrthoDB" id="5595751at2759"/>
<dbReference type="Proteomes" id="UP000217790">
    <property type="component" value="Unassembled WGS sequence"/>
</dbReference>
<dbReference type="AlphaFoldDB" id="A0A2H3CK97"/>
<dbReference type="EMBL" id="KZ293706">
    <property type="protein sequence ID" value="PBK83509.1"/>
    <property type="molecule type" value="Genomic_DNA"/>
</dbReference>
<proteinExistence type="predicted"/>
<reference evidence="2" key="1">
    <citation type="journal article" date="2017" name="Nat. Ecol. Evol.">
        <title>Genome expansion and lineage-specific genetic innovations in the forest pathogenic fungi Armillaria.</title>
        <authorList>
            <person name="Sipos G."/>
            <person name="Prasanna A.N."/>
            <person name="Walter M.C."/>
            <person name="O'Connor E."/>
            <person name="Balint B."/>
            <person name="Krizsan K."/>
            <person name="Kiss B."/>
            <person name="Hess J."/>
            <person name="Varga T."/>
            <person name="Slot J."/>
            <person name="Riley R."/>
            <person name="Boka B."/>
            <person name="Rigling D."/>
            <person name="Barry K."/>
            <person name="Lee J."/>
            <person name="Mihaltcheva S."/>
            <person name="LaButti K."/>
            <person name="Lipzen A."/>
            <person name="Waldron R."/>
            <person name="Moloney N.M."/>
            <person name="Sperisen C."/>
            <person name="Kredics L."/>
            <person name="Vagvoelgyi C."/>
            <person name="Patrignani A."/>
            <person name="Fitzpatrick D."/>
            <person name="Nagy I."/>
            <person name="Doyle S."/>
            <person name="Anderson J.B."/>
            <person name="Grigoriev I.V."/>
            <person name="Gueldener U."/>
            <person name="Muensterkoetter M."/>
            <person name="Nagy L.G."/>
        </authorList>
    </citation>
    <scope>NUCLEOTIDE SEQUENCE [LARGE SCALE GENOMIC DNA]</scope>
    <source>
        <strain evidence="2">Ar21-2</strain>
    </source>
</reference>
<evidence type="ECO:0000313" key="2">
    <source>
        <dbReference type="Proteomes" id="UP000217790"/>
    </source>
</evidence>
<organism evidence="1 2">
    <name type="scientific">Armillaria gallica</name>
    <name type="common">Bulbous honey fungus</name>
    <name type="synonym">Armillaria bulbosa</name>
    <dbReference type="NCBI Taxonomy" id="47427"/>
    <lineage>
        <taxon>Eukaryota</taxon>
        <taxon>Fungi</taxon>
        <taxon>Dikarya</taxon>
        <taxon>Basidiomycota</taxon>
        <taxon>Agaricomycotina</taxon>
        <taxon>Agaricomycetes</taxon>
        <taxon>Agaricomycetidae</taxon>
        <taxon>Agaricales</taxon>
        <taxon>Marasmiineae</taxon>
        <taxon>Physalacriaceae</taxon>
        <taxon>Armillaria</taxon>
    </lineage>
</organism>
<dbReference type="InParanoid" id="A0A2H3CK97"/>
<protein>
    <submittedName>
        <fullName evidence="1">Uncharacterized protein</fullName>
    </submittedName>
</protein>